<comment type="caution">
    <text evidence="2">The sequence shown here is derived from an EMBL/GenBank/DDBJ whole genome shotgun (WGS) entry which is preliminary data.</text>
</comment>
<sequence length="264" mass="30214">MSFRAMFNLATVLLATLVALFPTVAQAEALGCRPHSWETAPKPRQAPAIMSTDVSVFQALNMTDFAAELRAAGWSQLSLGYDNFIFDHAGNFNGKALRSYLEPGHQQGMPHENQKWCVDYWNRNQVSFRRKDAIAQMDRFCGPGSPLYGKVLRGPLNVKLRIPTPPQDSRYNDHQYHPDDMGLYWLEWTLYIEDGCEWMHDEEECIKYMHGALDGCRCHIAEEKWGGAVMNRCYMFGLWMAPGFWDIHYCVNDLMVGEDGCVRT</sequence>
<dbReference type="Proteomes" id="UP001303222">
    <property type="component" value="Unassembled WGS sequence"/>
</dbReference>
<accession>A0AAN6NRB5</accession>
<feature type="signal peptide" evidence="1">
    <location>
        <begin position="1"/>
        <end position="27"/>
    </location>
</feature>
<gene>
    <name evidence="2" type="ORF">QBC32DRAFT_376177</name>
</gene>
<reference evidence="2" key="1">
    <citation type="journal article" date="2023" name="Mol. Phylogenet. Evol.">
        <title>Genome-scale phylogeny and comparative genomics of the fungal order Sordariales.</title>
        <authorList>
            <person name="Hensen N."/>
            <person name="Bonometti L."/>
            <person name="Westerberg I."/>
            <person name="Brannstrom I.O."/>
            <person name="Guillou S."/>
            <person name="Cros-Aarteil S."/>
            <person name="Calhoun S."/>
            <person name="Haridas S."/>
            <person name="Kuo A."/>
            <person name="Mondo S."/>
            <person name="Pangilinan J."/>
            <person name="Riley R."/>
            <person name="LaButti K."/>
            <person name="Andreopoulos B."/>
            <person name="Lipzen A."/>
            <person name="Chen C."/>
            <person name="Yan M."/>
            <person name="Daum C."/>
            <person name="Ng V."/>
            <person name="Clum A."/>
            <person name="Steindorff A."/>
            <person name="Ohm R.A."/>
            <person name="Martin F."/>
            <person name="Silar P."/>
            <person name="Natvig D.O."/>
            <person name="Lalanne C."/>
            <person name="Gautier V."/>
            <person name="Ament-Velasquez S.L."/>
            <person name="Kruys A."/>
            <person name="Hutchinson M.I."/>
            <person name="Powell A.J."/>
            <person name="Barry K."/>
            <person name="Miller A.N."/>
            <person name="Grigoriev I.V."/>
            <person name="Debuchy R."/>
            <person name="Gladieux P."/>
            <person name="Hiltunen Thoren M."/>
            <person name="Johannesson H."/>
        </authorList>
    </citation>
    <scope>NUCLEOTIDE SEQUENCE</scope>
    <source>
        <strain evidence="2">CBS 626.80</strain>
    </source>
</reference>
<keyword evidence="1" id="KW-0732">Signal</keyword>
<dbReference type="EMBL" id="MU859177">
    <property type="protein sequence ID" value="KAK3950431.1"/>
    <property type="molecule type" value="Genomic_DNA"/>
</dbReference>
<feature type="chain" id="PRO_5042865454" evidence="1">
    <location>
        <begin position="28"/>
        <end position="264"/>
    </location>
</feature>
<organism evidence="2 3">
    <name type="scientific">Pseudoneurospora amorphoporcata</name>
    <dbReference type="NCBI Taxonomy" id="241081"/>
    <lineage>
        <taxon>Eukaryota</taxon>
        <taxon>Fungi</taxon>
        <taxon>Dikarya</taxon>
        <taxon>Ascomycota</taxon>
        <taxon>Pezizomycotina</taxon>
        <taxon>Sordariomycetes</taxon>
        <taxon>Sordariomycetidae</taxon>
        <taxon>Sordariales</taxon>
        <taxon>Sordariaceae</taxon>
        <taxon>Pseudoneurospora</taxon>
    </lineage>
</organism>
<evidence type="ECO:0000256" key="1">
    <source>
        <dbReference type="SAM" id="SignalP"/>
    </source>
</evidence>
<protein>
    <submittedName>
        <fullName evidence="2">Uncharacterized protein</fullName>
    </submittedName>
</protein>
<evidence type="ECO:0000313" key="3">
    <source>
        <dbReference type="Proteomes" id="UP001303222"/>
    </source>
</evidence>
<evidence type="ECO:0000313" key="2">
    <source>
        <dbReference type="EMBL" id="KAK3950431.1"/>
    </source>
</evidence>
<name>A0AAN6NRB5_9PEZI</name>
<dbReference type="AlphaFoldDB" id="A0AAN6NRB5"/>
<keyword evidence="3" id="KW-1185">Reference proteome</keyword>
<proteinExistence type="predicted"/>
<reference evidence="2" key="2">
    <citation type="submission" date="2023-06" db="EMBL/GenBank/DDBJ databases">
        <authorList>
            <consortium name="Lawrence Berkeley National Laboratory"/>
            <person name="Mondo S.J."/>
            <person name="Hensen N."/>
            <person name="Bonometti L."/>
            <person name="Westerberg I."/>
            <person name="Brannstrom I.O."/>
            <person name="Guillou S."/>
            <person name="Cros-Aarteil S."/>
            <person name="Calhoun S."/>
            <person name="Haridas S."/>
            <person name="Kuo A."/>
            <person name="Pangilinan J."/>
            <person name="Riley R."/>
            <person name="Labutti K."/>
            <person name="Andreopoulos B."/>
            <person name="Lipzen A."/>
            <person name="Chen C."/>
            <person name="Yanf M."/>
            <person name="Daum C."/>
            <person name="Ng V."/>
            <person name="Clum A."/>
            <person name="Steindorff A."/>
            <person name="Ohm R."/>
            <person name="Martin F."/>
            <person name="Silar P."/>
            <person name="Natvig D."/>
            <person name="Lalanne C."/>
            <person name="Gautier V."/>
            <person name="Ament-Velasquez S.L."/>
            <person name="Kruys A."/>
            <person name="Hutchinson M.I."/>
            <person name="Powell A.J."/>
            <person name="Barry K."/>
            <person name="Miller A.N."/>
            <person name="Grigoriev I.V."/>
            <person name="Debuchy R."/>
            <person name="Gladieux P."/>
            <person name="Thoren M.H."/>
            <person name="Johannesson H."/>
        </authorList>
    </citation>
    <scope>NUCLEOTIDE SEQUENCE</scope>
    <source>
        <strain evidence="2">CBS 626.80</strain>
    </source>
</reference>